<dbReference type="InterPro" id="IPR045584">
    <property type="entry name" value="Pilin-like"/>
</dbReference>
<accession>A0A844G362</accession>
<evidence type="ECO:0000313" key="1">
    <source>
        <dbReference type="EMBL" id="MST97362.1"/>
    </source>
</evidence>
<proteinExistence type="predicted"/>
<dbReference type="EMBL" id="VUNS01000009">
    <property type="protein sequence ID" value="MST97362.1"/>
    <property type="molecule type" value="Genomic_DNA"/>
</dbReference>
<gene>
    <name evidence="1" type="ORF">FYJ85_09940</name>
</gene>
<comment type="caution">
    <text evidence="1">The sequence shown here is derived from an EMBL/GenBank/DDBJ whole genome shotgun (WGS) entry which is preliminary data.</text>
</comment>
<keyword evidence="2" id="KW-1185">Reference proteome</keyword>
<evidence type="ECO:0008006" key="3">
    <source>
        <dbReference type="Google" id="ProtNLM"/>
    </source>
</evidence>
<dbReference type="SUPFAM" id="SSF54523">
    <property type="entry name" value="Pili subunits"/>
    <property type="match status" value="1"/>
</dbReference>
<dbReference type="RefSeq" id="WP_106055206.1">
    <property type="nucleotide sequence ID" value="NZ_VUNS01000009.1"/>
</dbReference>
<dbReference type="AlphaFoldDB" id="A0A844G362"/>
<sequence>MREAARFTLSELLLTIVIIMLLFSLAAAAAGSAQGSSKAAGCADNCRRMGMAFHTYANDFEGLLIFMNWTEKDGVIPWTRVVFKRPDDPRSLGYAEYGIGSCPDDENRTTDGIWVGMNGLYNYRRDAGYWEKQRKTNRNGRDFPGELVYRMNDDDGFCHIRLFSSLKPGRTILYGDSYHKAHRAGAWYFTGDALQENGNIGFIRRHAGKGTVLMFDGHAEMRGRKSSQLKISFAEDGTPQDDREKP</sequence>
<dbReference type="Proteomes" id="UP000435649">
    <property type="component" value="Unassembled WGS sequence"/>
</dbReference>
<name>A0A844G362_9BACT</name>
<organism evidence="1 2">
    <name type="scientific">Victivallis lenta</name>
    <dbReference type="NCBI Taxonomy" id="2606640"/>
    <lineage>
        <taxon>Bacteria</taxon>
        <taxon>Pseudomonadati</taxon>
        <taxon>Lentisphaerota</taxon>
        <taxon>Lentisphaeria</taxon>
        <taxon>Victivallales</taxon>
        <taxon>Victivallaceae</taxon>
        <taxon>Victivallis</taxon>
    </lineage>
</organism>
<evidence type="ECO:0000313" key="2">
    <source>
        <dbReference type="Proteomes" id="UP000435649"/>
    </source>
</evidence>
<reference evidence="1 2" key="1">
    <citation type="submission" date="2019-08" db="EMBL/GenBank/DDBJ databases">
        <title>In-depth cultivation of the pig gut microbiome towards novel bacterial diversity and tailored functional studies.</title>
        <authorList>
            <person name="Wylensek D."/>
            <person name="Hitch T.C.A."/>
            <person name="Clavel T."/>
        </authorList>
    </citation>
    <scope>NUCLEOTIDE SEQUENCE [LARGE SCALE GENOMIC DNA]</scope>
    <source>
        <strain evidence="1 2">BBE-744-WT-12</strain>
    </source>
</reference>
<protein>
    <recommendedName>
        <fullName evidence="3">Prepilin-type N-terminal cleavage/methylation domain-containing protein</fullName>
    </recommendedName>
</protein>